<sequence>MPAMADNLGQNFLRWDESRPGGNATANRASPAILSHWGETQSRRHGGTPKKLLRCEATADSRNPPRGPSWTRSLTSSFLLPSASWIPPEALSEAQHTSPGGWVCWPGVVRQTSAARCLSAPVEETGKLSCQTTQGRSVQNAAELSRNF</sequence>
<reference evidence="2" key="1">
    <citation type="journal article" date="2023" name="Science">
        <title>Genome structures resolve the early diversification of teleost fishes.</title>
        <authorList>
            <person name="Parey E."/>
            <person name="Louis A."/>
            <person name="Montfort J."/>
            <person name="Bouchez O."/>
            <person name="Roques C."/>
            <person name="Iampietro C."/>
            <person name="Lluch J."/>
            <person name="Castinel A."/>
            <person name="Donnadieu C."/>
            <person name="Desvignes T."/>
            <person name="Floi Bucao C."/>
            <person name="Jouanno E."/>
            <person name="Wen M."/>
            <person name="Mejri S."/>
            <person name="Dirks R."/>
            <person name="Jansen H."/>
            <person name="Henkel C."/>
            <person name="Chen W.J."/>
            <person name="Zahm M."/>
            <person name="Cabau C."/>
            <person name="Klopp C."/>
            <person name="Thompson A.W."/>
            <person name="Robinson-Rechavi M."/>
            <person name="Braasch I."/>
            <person name="Lecointre G."/>
            <person name="Bobe J."/>
            <person name="Postlethwait J.H."/>
            <person name="Berthelot C."/>
            <person name="Roest Crollius H."/>
            <person name="Guiguen Y."/>
        </authorList>
    </citation>
    <scope>NUCLEOTIDE SEQUENCE</scope>
    <source>
        <strain evidence="2">NC1722</strain>
    </source>
</reference>
<keyword evidence="3" id="KW-1185">Reference proteome</keyword>
<protein>
    <recommendedName>
        <fullName evidence="1">Ig-like domain-containing protein</fullName>
    </recommendedName>
</protein>
<organism evidence="2 3">
    <name type="scientific">Aldrovandia affinis</name>
    <dbReference type="NCBI Taxonomy" id="143900"/>
    <lineage>
        <taxon>Eukaryota</taxon>
        <taxon>Metazoa</taxon>
        <taxon>Chordata</taxon>
        <taxon>Craniata</taxon>
        <taxon>Vertebrata</taxon>
        <taxon>Euteleostomi</taxon>
        <taxon>Actinopterygii</taxon>
        <taxon>Neopterygii</taxon>
        <taxon>Teleostei</taxon>
        <taxon>Notacanthiformes</taxon>
        <taxon>Halosauridae</taxon>
        <taxon>Aldrovandia</taxon>
    </lineage>
</organism>
<comment type="caution">
    <text evidence="2">The sequence shown here is derived from an EMBL/GenBank/DDBJ whole genome shotgun (WGS) entry which is preliminary data.</text>
</comment>
<gene>
    <name evidence="2" type="ORF">AAFF_G00201520</name>
</gene>
<accession>A0AAD7WUN7</accession>
<evidence type="ECO:0000313" key="2">
    <source>
        <dbReference type="EMBL" id="KAJ8410171.1"/>
    </source>
</evidence>
<evidence type="ECO:0000313" key="3">
    <source>
        <dbReference type="Proteomes" id="UP001221898"/>
    </source>
</evidence>
<dbReference type="PROSITE" id="PS50835">
    <property type="entry name" value="IG_LIKE"/>
    <property type="match status" value="1"/>
</dbReference>
<evidence type="ECO:0000259" key="1">
    <source>
        <dbReference type="PROSITE" id="PS50835"/>
    </source>
</evidence>
<dbReference type="EMBL" id="JAINUG010000027">
    <property type="protein sequence ID" value="KAJ8410171.1"/>
    <property type="molecule type" value="Genomic_DNA"/>
</dbReference>
<dbReference type="AlphaFoldDB" id="A0AAD7WUN7"/>
<dbReference type="Proteomes" id="UP001221898">
    <property type="component" value="Unassembled WGS sequence"/>
</dbReference>
<feature type="domain" description="Ig-like" evidence="1">
    <location>
        <begin position="31"/>
        <end position="145"/>
    </location>
</feature>
<name>A0AAD7WUN7_9TELE</name>
<dbReference type="InterPro" id="IPR007110">
    <property type="entry name" value="Ig-like_dom"/>
</dbReference>
<proteinExistence type="predicted"/>